<organism evidence="5 6">
    <name type="scientific">Exophiala mesophila</name>
    <name type="common">Black yeast-like fungus</name>
    <dbReference type="NCBI Taxonomy" id="212818"/>
    <lineage>
        <taxon>Eukaryota</taxon>
        <taxon>Fungi</taxon>
        <taxon>Dikarya</taxon>
        <taxon>Ascomycota</taxon>
        <taxon>Pezizomycotina</taxon>
        <taxon>Eurotiomycetes</taxon>
        <taxon>Chaetothyriomycetidae</taxon>
        <taxon>Chaetothyriales</taxon>
        <taxon>Herpotrichiellaceae</taxon>
        <taxon>Exophiala</taxon>
    </lineage>
</organism>
<dbReference type="Gene3D" id="3.40.50.720">
    <property type="entry name" value="NAD(P)-binding Rossmann-like Domain"/>
    <property type="match status" value="1"/>
</dbReference>
<dbReference type="InterPro" id="IPR020843">
    <property type="entry name" value="ER"/>
</dbReference>
<dbReference type="CDD" id="cd12148">
    <property type="entry name" value="fungal_TF_MHR"/>
    <property type="match status" value="1"/>
</dbReference>
<dbReference type="SUPFAM" id="SSF50129">
    <property type="entry name" value="GroES-like"/>
    <property type="match status" value="1"/>
</dbReference>
<evidence type="ECO:0000256" key="2">
    <source>
        <dbReference type="ARBA" id="ARBA00023002"/>
    </source>
</evidence>
<dbReference type="PANTHER" id="PTHR47785">
    <property type="entry name" value="ZN(II)2CYS6 TRANSCRIPTION FACTOR (EUROFUNG)-RELATED-RELATED"/>
    <property type="match status" value="1"/>
</dbReference>
<evidence type="ECO:0000259" key="4">
    <source>
        <dbReference type="SMART" id="SM00829"/>
    </source>
</evidence>
<dbReference type="Gene3D" id="3.90.180.10">
    <property type="entry name" value="Medium-chain alcohol dehydrogenases, catalytic domain"/>
    <property type="match status" value="2"/>
</dbReference>
<proteinExistence type="inferred from homology"/>
<dbReference type="InterPro" id="IPR011032">
    <property type="entry name" value="GroES-like_sf"/>
</dbReference>
<protein>
    <recommendedName>
        <fullName evidence="4">Enoyl reductase (ER) domain-containing protein</fullName>
    </recommendedName>
</protein>
<dbReference type="Proteomes" id="UP000288859">
    <property type="component" value="Unassembled WGS sequence"/>
</dbReference>
<dbReference type="CDD" id="cd08249">
    <property type="entry name" value="enoyl_reductase_like"/>
    <property type="match status" value="1"/>
</dbReference>
<name>A0A438NH67_EXOME</name>
<dbReference type="Pfam" id="PF00107">
    <property type="entry name" value="ADH_zinc_N"/>
    <property type="match status" value="1"/>
</dbReference>
<dbReference type="OrthoDB" id="4356994at2759"/>
<evidence type="ECO:0000313" key="6">
    <source>
        <dbReference type="Proteomes" id="UP000288859"/>
    </source>
</evidence>
<dbReference type="PANTHER" id="PTHR47785:SF5">
    <property type="entry name" value="ZN(II)2CYS6 TRANSCRIPTION FACTOR (EUROFUNG)"/>
    <property type="match status" value="1"/>
</dbReference>
<dbReference type="AlphaFoldDB" id="A0A438NH67"/>
<dbReference type="GO" id="GO:0016651">
    <property type="term" value="F:oxidoreductase activity, acting on NAD(P)H"/>
    <property type="evidence" value="ECO:0007669"/>
    <property type="project" value="InterPro"/>
</dbReference>
<feature type="compositionally biased region" description="Low complexity" evidence="3">
    <location>
        <begin position="245"/>
        <end position="256"/>
    </location>
</feature>
<dbReference type="InterPro" id="IPR036291">
    <property type="entry name" value="NAD(P)-bd_dom_sf"/>
</dbReference>
<evidence type="ECO:0000313" key="5">
    <source>
        <dbReference type="EMBL" id="RVX75075.1"/>
    </source>
</evidence>
<dbReference type="InterPro" id="IPR053181">
    <property type="entry name" value="EcdB-like_regulator"/>
</dbReference>
<feature type="region of interest" description="Disordered" evidence="3">
    <location>
        <begin position="243"/>
        <end position="274"/>
    </location>
</feature>
<keyword evidence="2" id="KW-0560">Oxidoreductase</keyword>
<dbReference type="SMART" id="SM00829">
    <property type="entry name" value="PKS_ER"/>
    <property type="match status" value="1"/>
</dbReference>
<dbReference type="InterPro" id="IPR013149">
    <property type="entry name" value="ADH-like_C"/>
</dbReference>
<gene>
    <name evidence="5" type="ORF">B0A52_01352</name>
</gene>
<evidence type="ECO:0000256" key="1">
    <source>
        <dbReference type="ARBA" id="ARBA00008072"/>
    </source>
</evidence>
<dbReference type="SUPFAM" id="SSF51735">
    <property type="entry name" value="NAD(P)-binding Rossmann-fold domains"/>
    <property type="match status" value="1"/>
</dbReference>
<sequence>MVSPSATKNYGLIRHSAGKAILREIPIPTVRNDYILVRTEAVALNPTDWTTLDRTGDNVGDRVAGMAHGGNDLYPQNGAFARYISVKGDIPLRIPDAVSFEAASAVGVGVISAGFGLYKILGLPYPNVASGEKKRHEDEDQVRDGKVILIYGGSTATGTLAIQFANLSGYKVITTCSPKNFDLVKQIGADDVYDYRTPGIGHQIRLDTSNQLNLVFDTVSTESTAQICADAIDEIKECLQQMQRAGGSPAAHGSASQNGRDLPPRIPTPAGPNDTTMGVRNELDEAGGAVNPYASPYRAARCEAVCRWPIFDGWIDESAKTIESFLHQATVLVPDANCEDSHDSRLSPTNVRSAVATSEIDLRDIIPLCRSFLGHVHFRNPILDPRKLIQSAKQVAQNGFEWDTRSCLVLIICAISCILSGESPPSDHVLTHPDDAPKLPVHIHQDPVGFSEAYLQEAKKRVGLLEMSVPDIECFFFLSIYEKLRIRPLQSWYQLRQAAMRLEAYLMSRTGQKGCHDYARDGIHEVEPRVFWSCVRAEIELLPDMCLPSSGLDKFEYPDFPAPPAITPSAAILDDPNEDSNADPVPEPLQEQSWLFFLAEISLRRTINANLRLIYPKSESYWLSHPSLLLKHHSECEEQIRAWHSHLPARLKLDATATQYQSLSFYLESRFQDWREYILRPLLYCALHQNHQPPTIEKGSVTSQTSQSAAPHANSHETYVHITRLAQQHVALSAQLIPQAFEHGRYGGTWQLCRRTFTCAMAILASIISPHLQAPDTWRYLCELAIKYLAQWSAEAKSVEAMHKVLENLLRRVLDGQGR</sequence>
<accession>A0A438NH67</accession>
<comment type="similarity">
    <text evidence="1">Belongs to the zinc-containing alcohol dehydrogenase family.</text>
</comment>
<feature type="domain" description="Enoyl reductase (ER)" evidence="4">
    <location>
        <begin position="11"/>
        <end position="247"/>
    </location>
</feature>
<dbReference type="VEuPathDB" id="FungiDB:PV10_04644"/>
<evidence type="ECO:0000256" key="3">
    <source>
        <dbReference type="SAM" id="MobiDB-lite"/>
    </source>
</evidence>
<reference evidence="5 6" key="1">
    <citation type="submission" date="2017-03" db="EMBL/GenBank/DDBJ databases">
        <title>Genomes of endolithic fungi from Antarctica.</title>
        <authorList>
            <person name="Coleine C."/>
            <person name="Masonjones S."/>
            <person name="Stajich J.E."/>
        </authorList>
    </citation>
    <scope>NUCLEOTIDE SEQUENCE [LARGE SCALE GENOMIC DNA]</scope>
    <source>
        <strain evidence="5 6">CCFEE 6314</strain>
    </source>
</reference>
<comment type="caution">
    <text evidence="5">The sequence shown here is derived from an EMBL/GenBank/DDBJ whole genome shotgun (WGS) entry which is preliminary data.</text>
</comment>
<dbReference type="InterPro" id="IPR047122">
    <property type="entry name" value="Trans-enoyl_RdTase-like"/>
</dbReference>
<dbReference type="EMBL" id="NAJM01000003">
    <property type="protein sequence ID" value="RVX75075.1"/>
    <property type="molecule type" value="Genomic_DNA"/>
</dbReference>